<evidence type="ECO:0000313" key="7">
    <source>
        <dbReference type="EMBL" id="RHZ53588.1"/>
    </source>
</evidence>
<dbReference type="PANTHER" id="PTHR20883:SF41">
    <property type="entry name" value="IRON_ALPHA-KETOGLUTARATE-DEPENDENT DIOXYGENASE ASQJ"/>
    <property type="match status" value="1"/>
</dbReference>
<dbReference type="GO" id="GO:0051213">
    <property type="term" value="F:dioxygenase activity"/>
    <property type="evidence" value="ECO:0007669"/>
    <property type="project" value="UniProtKB-KW"/>
</dbReference>
<evidence type="ECO:0000313" key="8">
    <source>
        <dbReference type="Proteomes" id="UP000215305"/>
    </source>
</evidence>
<keyword evidence="6" id="KW-0408">Iron</keyword>
<protein>
    <recommendedName>
        <fullName evidence="9">Fe2OG dioxygenase domain-containing protein</fullName>
    </recommendedName>
</protein>
<reference evidence="7" key="1">
    <citation type="submission" date="2018-08" db="EMBL/GenBank/DDBJ databases">
        <title>Draft genome sequence of azole-resistant Aspergillus thermomutatus (Neosartorya pseudofischeri) strain HMR AF 39, isolated from a human nasal aspirate.</title>
        <authorList>
            <person name="Parent-Michaud M."/>
            <person name="Dufresne P.J."/>
            <person name="Fournier E."/>
            <person name="Martineau C."/>
            <person name="Moreira S."/>
            <person name="Perkins V."/>
            <person name="De Repentigny L."/>
            <person name="Dufresne S.F."/>
        </authorList>
    </citation>
    <scope>NUCLEOTIDE SEQUENCE [LARGE SCALE GENOMIC DNA]</scope>
    <source>
        <strain evidence="7">HMR AF 39</strain>
    </source>
</reference>
<dbReference type="Pfam" id="PF05721">
    <property type="entry name" value="PhyH"/>
    <property type="match status" value="1"/>
</dbReference>
<organism evidence="7 8">
    <name type="scientific">Aspergillus thermomutatus</name>
    <name type="common">Neosartorya pseudofischeri</name>
    <dbReference type="NCBI Taxonomy" id="41047"/>
    <lineage>
        <taxon>Eukaryota</taxon>
        <taxon>Fungi</taxon>
        <taxon>Dikarya</taxon>
        <taxon>Ascomycota</taxon>
        <taxon>Pezizomycotina</taxon>
        <taxon>Eurotiomycetes</taxon>
        <taxon>Eurotiomycetidae</taxon>
        <taxon>Eurotiales</taxon>
        <taxon>Aspergillaceae</taxon>
        <taxon>Aspergillus</taxon>
        <taxon>Aspergillus subgen. Fumigati</taxon>
    </lineage>
</organism>
<dbReference type="Gene3D" id="2.60.120.620">
    <property type="entry name" value="q2cbj1_9rhob like domain"/>
    <property type="match status" value="1"/>
</dbReference>
<evidence type="ECO:0000256" key="2">
    <source>
        <dbReference type="ARBA" id="ARBA00005830"/>
    </source>
</evidence>
<name>A0A397GVC0_ASPTH</name>
<keyword evidence="5" id="KW-0560">Oxidoreductase</keyword>
<comment type="subunit">
    <text evidence="3">Homodimer.</text>
</comment>
<evidence type="ECO:0000256" key="4">
    <source>
        <dbReference type="ARBA" id="ARBA00022964"/>
    </source>
</evidence>
<gene>
    <name evidence="7" type="ORF">CDV56_107176</name>
</gene>
<accession>A0A397GVC0</accession>
<dbReference type="InterPro" id="IPR008775">
    <property type="entry name" value="Phytyl_CoA_dOase-like"/>
</dbReference>
<evidence type="ECO:0000256" key="1">
    <source>
        <dbReference type="ARBA" id="ARBA00001962"/>
    </source>
</evidence>
<evidence type="ECO:0000256" key="5">
    <source>
        <dbReference type="ARBA" id="ARBA00023002"/>
    </source>
</evidence>
<dbReference type="STRING" id="41047.A0A397GVC0"/>
<evidence type="ECO:0008006" key="9">
    <source>
        <dbReference type="Google" id="ProtNLM"/>
    </source>
</evidence>
<comment type="cofactor">
    <cofactor evidence="1">
        <name>Fe cation</name>
        <dbReference type="ChEBI" id="CHEBI:24875"/>
    </cofactor>
</comment>
<dbReference type="OrthoDB" id="445007at2759"/>
<dbReference type="AlphaFoldDB" id="A0A397GVC0"/>
<sequence>MTVSKAASKPQIQRVPAGADPDMLGQIFEDDGAAIVEGLFSADVIQRFNQELDPYAKAAVDGVHTMYNFRVPAHSKYVAGLPTISKTFRHEILNSPTLHDLCRSTFKATGDYWLTASFLRELSQGHAAQDYHRDESTHPLLRHQKPEAPPITLSIIIALTDFTEANGATRVILGSHRWPEIGTPSDDQAVRAVMKAGDVLAVRQGVVHAGGEHRGQSAQPRRAVLAYFGSCQLTPFETHMAMPRELVESMTPLAQQMIGWRSVKPALPNMSGLHTARIRLLEDELQLKSNQKLDKTV</sequence>
<dbReference type="Proteomes" id="UP000215305">
    <property type="component" value="Unassembled WGS sequence"/>
</dbReference>
<proteinExistence type="inferred from homology"/>
<dbReference type="EMBL" id="NKHU02000122">
    <property type="protein sequence ID" value="RHZ53588.1"/>
    <property type="molecule type" value="Genomic_DNA"/>
</dbReference>
<comment type="similarity">
    <text evidence="2">Belongs to the PhyH family.</text>
</comment>
<keyword evidence="4" id="KW-0223">Dioxygenase</keyword>
<evidence type="ECO:0000256" key="6">
    <source>
        <dbReference type="ARBA" id="ARBA00023004"/>
    </source>
</evidence>
<dbReference type="PANTHER" id="PTHR20883">
    <property type="entry name" value="PHYTANOYL-COA DIOXYGENASE DOMAIN CONTAINING 1"/>
    <property type="match status" value="1"/>
</dbReference>
<dbReference type="RefSeq" id="XP_026613669.1">
    <property type="nucleotide sequence ID" value="XM_026760795.1"/>
</dbReference>
<keyword evidence="8" id="KW-1185">Reference proteome</keyword>
<evidence type="ECO:0000256" key="3">
    <source>
        <dbReference type="ARBA" id="ARBA00011738"/>
    </source>
</evidence>
<dbReference type="VEuPathDB" id="FungiDB:CDV56_107176"/>
<dbReference type="GeneID" id="38129150"/>
<dbReference type="SUPFAM" id="SSF51197">
    <property type="entry name" value="Clavaminate synthase-like"/>
    <property type="match status" value="1"/>
</dbReference>
<comment type="caution">
    <text evidence="7">The sequence shown here is derived from an EMBL/GenBank/DDBJ whole genome shotgun (WGS) entry which is preliminary data.</text>
</comment>